<feature type="transmembrane region" description="Helical" evidence="5">
    <location>
        <begin position="374"/>
        <end position="393"/>
    </location>
</feature>
<dbReference type="EMBL" id="CAEY01000713">
    <property type="status" value="NOT_ANNOTATED_CDS"/>
    <property type="molecule type" value="Genomic_DNA"/>
</dbReference>
<evidence type="ECO:0000256" key="1">
    <source>
        <dbReference type="ARBA" id="ARBA00004141"/>
    </source>
</evidence>
<keyword evidence="8" id="KW-1185">Reference proteome</keyword>
<gene>
    <name evidence="7" type="primary">107368027</name>
</gene>
<dbReference type="HOGENOM" id="CLU_001265_5_11_1"/>
<dbReference type="OMA" id="FYKHPKD"/>
<feature type="transmembrane region" description="Helical" evidence="5">
    <location>
        <begin position="98"/>
        <end position="121"/>
    </location>
</feature>
<dbReference type="OrthoDB" id="2250022at2759"/>
<dbReference type="InterPro" id="IPR036259">
    <property type="entry name" value="MFS_trans_sf"/>
</dbReference>
<keyword evidence="2 5" id="KW-0812">Transmembrane</keyword>
<evidence type="ECO:0000256" key="3">
    <source>
        <dbReference type="ARBA" id="ARBA00022989"/>
    </source>
</evidence>
<feature type="transmembrane region" description="Helical" evidence="5">
    <location>
        <begin position="254"/>
        <end position="274"/>
    </location>
</feature>
<dbReference type="PROSITE" id="PS50850">
    <property type="entry name" value="MFS"/>
    <property type="match status" value="1"/>
</dbReference>
<dbReference type="Pfam" id="PF07690">
    <property type="entry name" value="MFS_1"/>
    <property type="match status" value="1"/>
</dbReference>
<accession>T1KYI2</accession>
<proteinExistence type="predicted"/>
<evidence type="ECO:0000313" key="8">
    <source>
        <dbReference type="Proteomes" id="UP000015104"/>
    </source>
</evidence>
<dbReference type="SUPFAM" id="SSF103473">
    <property type="entry name" value="MFS general substrate transporter"/>
    <property type="match status" value="1"/>
</dbReference>
<dbReference type="InterPro" id="IPR050382">
    <property type="entry name" value="MFS_Na/Anion_cotransporter"/>
</dbReference>
<feature type="transmembrane region" description="Helical" evidence="5">
    <location>
        <begin position="44"/>
        <end position="62"/>
    </location>
</feature>
<dbReference type="GO" id="GO:0006820">
    <property type="term" value="P:monoatomic anion transport"/>
    <property type="evidence" value="ECO:0007669"/>
    <property type="project" value="TreeGrafter"/>
</dbReference>
<dbReference type="KEGG" id="tut:107368027"/>
<comment type="subcellular location">
    <subcellularLocation>
        <location evidence="1">Membrane</location>
        <topology evidence="1">Multi-pass membrane protein</topology>
    </subcellularLocation>
</comment>
<dbReference type="CDD" id="cd17380">
    <property type="entry name" value="MFS_SLC17A9_like"/>
    <property type="match status" value="1"/>
</dbReference>
<dbReference type="PANTHER" id="PTHR11662:SF40">
    <property type="entry name" value="MAJOR FACILITATOR SUPERFAMILY (MFS) PROFILE DOMAIN-CONTAINING PROTEIN"/>
    <property type="match status" value="1"/>
</dbReference>
<dbReference type="Gene3D" id="1.20.1250.20">
    <property type="entry name" value="MFS general substrate transporter like domains"/>
    <property type="match status" value="2"/>
</dbReference>
<dbReference type="AlphaFoldDB" id="T1KYI2"/>
<reference evidence="8" key="1">
    <citation type="submission" date="2011-08" db="EMBL/GenBank/DDBJ databases">
        <authorList>
            <person name="Rombauts S."/>
        </authorList>
    </citation>
    <scope>NUCLEOTIDE SEQUENCE</scope>
    <source>
        <strain evidence="8">London</strain>
    </source>
</reference>
<feature type="transmembrane region" description="Helical" evidence="5">
    <location>
        <begin position="214"/>
        <end position="234"/>
    </location>
</feature>
<name>T1KYI2_TETUR</name>
<feature type="transmembrane region" description="Helical" evidence="5">
    <location>
        <begin position="286"/>
        <end position="313"/>
    </location>
</feature>
<reference evidence="7" key="2">
    <citation type="submission" date="2015-06" db="UniProtKB">
        <authorList>
            <consortium name="EnsemblMetazoa"/>
        </authorList>
    </citation>
    <scope>IDENTIFICATION</scope>
</reference>
<keyword evidence="4 5" id="KW-0472">Membrane</keyword>
<keyword evidence="3 5" id="KW-1133">Transmembrane helix</keyword>
<dbReference type="InterPro" id="IPR020846">
    <property type="entry name" value="MFS_dom"/>
</dbReference>
<dbReference type="GO" id="GO:0016020">
    <property type="term" value="C:membrane"/>
    <property type="evidence" value="ECO:0007669"/>
    <property type="project" value="UniProtKB-SubCell"/>
</dbReference>
<dbReference type="FunFam" id="1.20.1250.20:FF:000452">
    <property type="entry name" value="sialin-like isoform X1"/>
    <property type="match status" value="1"/>
</dbReference>
<evidence type="ECO:0000256" key="5">
    <source>
        <dbReference type="SAM" id="Phobius"/>
    </source>
</evidence>
<feature type="transmembrane region" description="Helical" evidence="5">
    <location>
        <begin position="74"/>
        <end position="92"/>
    </location>
</feature>
<evidence type="ECO:0000313" key="7">
    <source>
        <dbReference type="EnsemblMetazoa" id="tetur27g00780.1"/>
    </source>
</evidence>
<evidence type="ECO:0000259" key="6">
    <source>
        <dbReference type="PROSITE" id="PS50850"/>
    </source>
</evidence>
<evidence type="ECO:0000256" key="4">
    <source>
        <dbReference type="ARBA" id="ARBA00023136"/>
    </source>
</evidence>
<dbReference type="InterPro" id="IPR011701">
    <property type="entry name" value="MFS"/>
</dbReference>
<dbReference type="STRING" id="32264.T1KYI2"/>
<dbReference type="GO" id="GO:0015291">
    <property type="term" value="F:secondary active transmembrane transporter activity"/>
    <property type="evidence" value="ECO:0007669"/>
    <property type="project" value="UniProtKB-ARBA"/>
</dbReference>
<protein>
    <recommendedName>
        <fullName evidence="6">Major facilitator superfamily (MFS) profile domain-containing protein</fullName>
    </recommendedName>
</protein>
<dbReference type="PANTHER" id="PTHR11662">
    <property type="entry name" value="SOLUTE CARRIER FAMILY 17"/>
    <property type="match status" value="1"/>
</dbReference>
<dbReference type="KEGG" id="tut:107368634"/>
<dbReference type="EnsemblMetazoa" id="tetur27g00780.1">
    <property type="protein sequence ID" value="tetur27g00780.1"/>
    <property type="gene ID" value="tetur27g00780"/>
</dbReference>
<dbReference type="Proteomes" id="UP000015104">
    <property type="component" value="Unassembled WGS sequence"/>
</dbReference>
<feature type="domain" description="Major facilitator superfamily (MFS) profile" evidence="6">
    <location>
        <begin position="8"/>
        <end position="400"/>
    </location>
</feature>
<sequence length="403" mass="44745">MMVKKWGTVGLCSIGNLINSADRIIMPIAIIQMTDQYKWSLYWQGWILSSFAFGYITSQLIGARAATRYGSKKVLAWAVCLWSISTLLTPLVTPHLYLLITCRILLGLGEGLGLPTIFTIFAQTVPVHERSTAFGYLIGAGHVGQTLAALLCPHLNWELSFYLFGSLGIVWLFVWMVVYKEEKLSQEDELPLVYSKTGAKQVHWVRFLCHWSLWAIYIAHFAMNWSNYIIMQWLPTYLSRYLGANKESVSLTAVPYIVNSLFGVVSGHLADWLIARNWSILSVRRIMTFVGLFGPGIFLICFCTVNSLLYAVIFVSISMGLCACNSAGHLSNHTEVAPNHAGLTFAISNTLATIPGILCGPLTAELVVQSHGRWFPVFILAAAINFVGGIIYVSQSTANPLYQ</sequence>
<organism evidence="7 8">
    <name type="scientific">Tetranychus urticae</name>
    <name type="common">Two-spotted spider mite</name>
    <dbReference type="NCBI Taxonomy" id="32264"/>
    <lineage>
        <taxon>Eukaryota</taxon>
        <taxon>Metazoa</taxon>
        <taxon>Ecdysozoa</taxon>
        <taxon>Arthropoda</taxon>
        <taxon>Chelicerata</taxon>
        <taxon>Arachnida</taxon>
        <taxon>Acari</taxon>
        <taxon>Acariformes</taxon>
        <taxon>Trombidiformes</taxon>
        <taxon>Prostigmata</taxon>
        <taxon>Eleutherengona</taxon>
        <taxon>Raphignathae</taxon>
        <taxon>Tetranychoidea</taxon>
        <taxon>Tetranychidae</taxon>
        <taxon>Tetranychus</taxon>
    </lineage>
</organism>
<evidence type="ECO:0000256" key="2">
    <source>
        <dbReference type="ARBA" id="ARBA00022692"/>
    </source>
</evidence>
<feature type="transmembrane region" description="Helical" evidence="5">
    <location>
        <begin position="159"/>
        <end position="178"/>
    </location>
</feature>
<dbReference type="InterPro" id="IPR044777">
    <property type="entry name" value="SLC17A9-like"/>
</dbReference>
<dbReference type="eggNOG" id="KOG2532">
    <property type="taxonomic scope" value="Eukaryota"/>
</dbReference>
<dbReference type="InterPro" id="IPR005829">
    <property type="entry name" value="Sugar_transporter_CS"/>
</dbReference>
<dbReference type="PROSITE" id="PS00217">
    <property type="entry name" value="SUGAR_TRANSPORT_2"/>
    <property type="match status" value="1"/>
</dbReference>